<dbReference type="RefSeq" id="WP_326123001.1">
    <property type="nucleotide sequence ID" value="NZ_JARSFG010000012.1"/>
</dbReference>
<dbReference type="AlphaFoldDB" id="A0AAW9NRD4"/>
<reference evidence="1 2" key="1">
    <citation type="submission" date="2023-03" db="EMBL/GenBank/DDBJ databases">
        <title>Bacillus Genome Sequencing.</title>
        <authorList>
            <person name="Dunlap C."/>
        </authorList>
    </citation>
    <scope>NUCLEOTIDE SEQUENCE [LARGE SCALE GENOMIC DNA]</scope>
    <source>
        <strain evidence="1 2">B-59205</strain>
    </source>
</reference>
<evidence type="ECO:0000313" key="1">
    <source>
        <dbReference type="EMBL" id="MEC1178505.1"/>
    </source>
</evidence>
<dbReference type="EMBL" id="JARSFG010000012">
    <property type="protein sequence ID" value="MEC1178505.1"/>
    <property type="molecule type" value="Genomic_DNA"/>
</dbReference>
<comment type="caution">
    <text evidence="1">The sequence shown here is derived from an EMBL/GenBank/DDBJ whole genome shotgun (WGS) entry which is preliminary data.</text>
</comment>
<accession>A0AAW9NRD4</accession>
<proteinExistence type="predicted"/>
<dbReference type="Proteomes" id="UP001344888">
    <property type="component" value="Unassembled WGS sequence"/>
</dbReference>
<protein>
    <submittedName>
        <fullName evidence="1">Uncharacterized protein</fullName>
    </submittedName>
</protein>
<keyword evidence="2" id="KW-1185">Reference proteome</keyword>
<sequence length="90" mass="10788">MKNEIIDEILNDWVRKLNEDKFYFAHTFEALIVSFTSHEAFDFIESMIQTILTLDNPFLVNQFIFFTGYFYNKAQTTELHPMMQKKSTSY</sequence>
<name>A0AAW9NRD4_9BACL</name>
<evidence type="ECO:0000313" key="2">
    <source>
        <dbReference type="Proteomes" id="UP001344888"/>
    </source>
</evidence>
<organism evidence="1 2">
    <name type="scientific">Metasolibacillus meyeri</name>
    <dbReference type="NCBI Taxonomy" id="1071052"/>
    <lineage>
        <taxon>Bacteria</taxon>
        <taxon>Bacillati</taxon>
        <taxon>Bacillota</taxon>
        <taxon>Bacilli</taxon>
        <taxon>Bacillales</taxon>
        <taxon>Caryophanaceae</taxon>
        <taxon>Metasolibacillus</taxon>
    </lineage>
</organism>
<gene>
    <name evidence="1" type="ORF">P9B03_08435</name>
</gene>